<comment type="caution">
    <text evidence="4">The sequence shown here is derived from an EMBL/GenBank/DDBJ whole genome shotgun (WGS) entry which is preliminary data.</text>
</comment>
<dbReference type="RefSeq" id="WP_061989502.1">
    <property type="nucleotide sequence ID" value="NZ_FOPQ01000004.1"/>
</dbReference>
<keyword evidence="1 2" id="KW-0315">Glutamine amidotransferase</keyword>
<evidence type="ECO:0000256" key="1">
    <source>
        <dbReference type="ARBA" id="ARBA00022962"/>
    </source>
</evidence>
<dbReference type="PROSITE" id="PS51278">
    <property type="entry name" value="GATASE_TYPE_2"/>
    <property type="match status" value="1"/>
</dbReference>
<dbReference type="Proteomes" id="UP000186883">
    <property type="component" value="Unassembled WGS sequence"/>
</dbReference>
<protein>
    <recommendedName>
        <fullName evidence="2">Gamma-glutamyl-hercynylcysteine sulfoxide hydrolase</fullName>
        <ecNumber evidence="2">3.5.1.118</ecNumber>
    </recommendedName>
    <alternativeName>
        <fullName evidence="2">Gamma-glutamyl hercynylcysteine S-oxide hydrolase</fullName>
    </alternativeName>
</protein>
<dbReference type="Pfam" id="PF13230">
    <property type="entry name" value="GATase_4"/>
    <property type="match status" value="1"/>
</dbReference>
<evidence type="ECO:0000313" key="6">
    <source>
        <dbReference type="Proteomes" id="UP000076321"/>
    </source>
</evidence>
<accession>A0A154MV36</accession>
<dbReference type="GO" id="GO:0052699">
    <property type="term" value="P:ergothioneine biosynthetic process"/>
    <property type="evidence" value="ECO:0007669"/>
    <property type="project" value="UniProtKB-UniRule"/>
</dbReference>
<dbReference type="UniPathway" id="UPA01014"/>
<dbReference type="GO" id="GO:0016811">
    <property type="term" value="F:hydrolase activity, acting on carbon-nitrogen (but not peptide) bonds, in linear amides"/>
    <property type="evidence" value="ECO:0007669"/>
    <property type="project" value="UniProtKB-UniRule"/>
</dbReference>
<gene>
    <name evidence="2" type="primary">egtC</name>
    <name evidence="5" type="ORF">ATP06_0231005</name>
    <name evidence="4" type="ORF">AVL48_19505</name>
</gene>
<dbReference type="EC" id="3.5.1.118" evidence="2"/>
<keyword evidence="2" id="KW-0378">Hydrolase</keyword>
<dbReference type="CDD" id="cd01908">
    <property type="entry name" value="YafJ"/>
    <property type="match status" value="1"/>
</dbReference>
<dbReference type="HAMAP" id="MF_02036">
    <property type="entry name" value="EgtC"/>
    <property type="match status" value="1"/>
</dbReference>
<dbReference type="Proteomes" id="UP000076321">
    <property type="component" value="Unassembled WGS sequence"/>
</dbReference>
<comment type="function">
    <text evidence="2">Catalyzes the hydrolysis of the gamma-glutamyl amide bond of hercynyl-gamma-L-glutamyl-L-cysteine sulfoxide to produce hercynylcysteine sulfoxide, a step in the biosynthesis pathway of ergothioneine.</text>
</comment>
<evidence type="ECO:0000313" key="7">
    <source>
        <dbReference type="Proteomes" id="UP000186883"/>
    </source>
</evidence>
<dbReference type="SUPFAM" id="SSF56235">
    <property type="entry name" value="N-terminal nucleophile aminohydrolases (Ntn hydrolases)"/>
    <property type="match status" value="1"/>
</dbReference>
<dbReference type="PANTHER" id="PTHR43187:SF2">
    <property type="entry name" value="GAMMA-GLUTAMYL-HERCYNYLCYSTEINE SULFOXIDE HYDROLASE"/>
    <property type="match status" value="1"/>
</dbReference>
<dbReference type="InterPro" id="IPR029055">
    <property type="entry name" value="Ntn_hydrolases_N"/>
</dbReference>
<sequence length="260" mass="27618">MCRHLAYLGEPRSPADVLFHASHSLLVQSYAPADMRGGGSVNADGYGLGWYAEGPEPLRLRRSAPLWTDGDLPALAGSVRSHAFMAAVRNGTTGMPVVEAANAPFTGGPFLFSHNGLVKGWPESMAELAAKLPVTRLLTLEATTDSVLLWALLRERLEAGEDALGAVRWLTTAVEETGPGSRLNLLLTDGRTLIGTAWTHSLSYRDVGGGVVVASEPCDDAAGWTPVPDRHAVRVTGEGVEVIALEENTTLEADRSPDAR</sequence>
<reference evidence="4 6" key="1">
    <citation type="submission" date="2015-12" db="EMBL/GenBank/DDBJ databases">
        <title>Amycolatopsis regifaucium genome sequencing and assembly.</title>
        <authorList>
            <person name="Mayilraj S."/>
        </authorList>
    </citation>
    <scope>NUCLEOTIDE SEQUENCE [LARGE SCALE GENOMIC DNA]</scope>
    <source>
        <strain evidence="4 6">GY080</strain>
    </source>
</reference>
<dbReference type="OrthoDB" id="9804310at2"/>
<comment type="pathway">
    <text evidence="2">Amino-acid biosynthesis; ergothioneine biosynthesis.</text>
</comment>
<evidence type="ECO:0000256" key="2">
    <source>
        <dbReference type="HAMAP-Rule" id="MF_02036"/>
    </source>
</evidence>
<dbReference type="GO" id="GO:0016740">
    <property type="term" value="F:transferase activity"/>
    <property type="evidence" value="ECO:0007669"/>
    <property type="project" value="UniProtKB-KW"/>
</dbReference>
<proteinExistence type="inferred from homology"/>
<comment type="catalytic activity">
    <reaction evidence="2">
        <text>gamma-L-glutamyl-hercynylcysteine S-oxide + H2O = S-(hercyn-2-yl)-L-cysteine S-oxide + L-glutamate</text>
        <dbReference type="Rhea" id="RHEA:42684"/>
        <dbReference type="ChEBI" id="CHEBI:15377"/>
        <dbReference type="ChEBI" id="CHEBI:29985"/>
        <dbReference type="ChEBI" id="CHEBI:82703"/>
        <dbReference type="ChEBI" id="CHEBI:82706"/>
        <dbReference type="EC" id="3.5.1.118"/>
    </reaction>
</comment>
<keyword evidence="4" id="KW-0808">Transferase</keyword>
<dbReference type="InterPro" id="IPR017808">
    <property type="entry name" value="EgtC"/>
</dbReference>
<dbReference type="NCBIfam" id="TIGR03442">
    <property type="entry name" value="ergothioneine biosynthesis protein EgtC"/>
    <property type="match status" value="1"/>
</dbReference>
<dbReference type="InterPro" id="IPR032889">
    <property type="entry name" value="EgtC_Actinobacteria"/>
</dbReference>
<reference evidence="5 7" key="2">
    <citation type="submission" date="2016-11" db="EMBL/GenBank/DDBJ databases">
        <title>Genome sequencing of Amycolatopsis regifaucium.</title>
        <authorList>
            <person name="Mayilraj S."/>
            <person name="Kaur N."/>
        </authorList>
    </citation>
    <scope>NUCLEOTIDE SEQUENCE [LARGE SCALE GENOMIC DNA]</scope>
    <source>
        <strain evidence="5 7">GY080</strain>
    </source>
</reference>
<organism evidence="4 6">
    <name type="scientific">Amycolatopsis regifaucium</name>
    <dbReference type="NCBI Taxonomy" id="546365"/>
    <lineage>
        <taxon>Bacteria</taxon>
        <taxon>Bacillati</taxon>
        <taxon>Actinomycetota</taxon>
        <taxon>Actinomycetes</taxon>
        <taxon>Pseudonocardiales</taxon>
        <taxon>Pseudonocardiaceae</taxon>
        <taxon>Amycolatopsis</taxon>
    </lineage>
</organism>
<dbReference type="AlphaFoldDB" id="A0A154MV36"/>
<evidence type="ECO:0000313" key="4">
    <source>
        <dbReference type="EMBL" id="KZB88155.1"/>
    </source>
</evidence>
<dbReference type="EMBL" id="LOBU02000022">
    <property type="protein sequence ID" value="OKA04344.1"/>
    <property type="molecule type" value="Genomic_DNA"/>
</dbReference>
<dbReference type="EMBL" id="LQCI01000002">
    <property type="protein sequence ID" value="KZB88155.1"/>
    <property type="molecule type" value="Genomic_DNA"/>
</dbReference>
<dbReference type="InterPro" id="IPR026869">
    <property type="entry name" value="EgtC-like"/>
</dbReference>
<dbReference type="Gene3D" id="3.60.20.10">
    <property type="entry name" value="Glutamine Phosphoribosylpyrophosphate, subunit 1, domain 1"/>
    <property type="match status" value="1"/>
</dbReference>
<dbReference type="PANTHER" id="PTHR43187">
    <property type="entry name" value="GLUTAMINE AMIDOTRANSFERASE DUG3-RELATED"/>
    <property type="match status" value="1"/>
</dbReference>
<name>A0A154MV36_9PSEU</name>
<feature type="domain" description="Glutamine amidotransferase type-2" evidence="3">
    <location>
        <begin position="2"/>
        <end position="260"/>
    </location>
</feature>
<dbReference type="InterPro" id="IPR017932">
    <property type="entry name" value="GATase_2_dom"/>
</dbReference>
<keyword evidence="7" id="KW-1185">Reference proteome</keyword>
<dbReference type="InterPro" id="IPR052373">
    <property type="entry name" value="Gamma-glu_amide_hydrolase"/>
</dbReference>
<evidence type="ECO:0000259" key="3">
    <source>
        <dbReference type="PROSITE" id="PS51278"/>
    </source>
</evidence>
<evidence type="ECO:0000313" key="5">
    <source>
        <dbReference type="EMBL" id="OKA04344.1"/>
    </source>
</evidence>